<name>A0ABV9DI97_9BACI</name>
<dbReference type="RefSeq" id="WP_390295373.1">
    <property type="nucleotide sequence ID" value="NZ_JBHSFU010000004.1"/>
</dbReference>
<evidence type="ECO:0000256" key="7">
    <source>
        <dbReference type="HAMAP-Rule" id="MF_00607"/>
    </source>
</evidence>
<evidence type="ECO:0000256" key="5">
    <source>
        <dbReference type="ARBA" id="ARBA00022691"/>
    </source>
</evidence>
<proteinExistence type="inferred from homology"/>
<evidence type="ECO:0000256" key="4">
    <source>
        <dbReference type="ARBA" id="ARBA00022679"/>
    </source>
</evidence>
<feature type="binding site" evidence="7 8">
    <location>
        <position position="78"/>
    </location>
    <ligand>
        <name>S-adenosyl-L-methionine</name>
        <dbReference type="ChEBI" id="CHEBI:59789"/>
    </ligand>
</feature>
<evidence type="ECO:0000256" key="1">
    <source>
        <dbReference type="ARBA" id="ARBA00022490"/>
    </source>
</evidence>
<keyword evidence="1 7" id="KW-0963">Cytoplasm</keyword>
<dbReference type="PROSITE" id="PS01131">
    <property type="entry name" value="RRNA_A_DIMETH"/>
    <property type="match status" value="1"/>
</dbReference>
<keyword evidence="4 7" id="KW-0808">Transferase</keyword>
<accession>A0ABV9DI97</accession>
<organism evidence="10 11">
    <name type="scientific">Virgibacillus kekensis</name>
    <dbReference type="NCBI Taxonomy" id="202261"/>
    <lineage>
        <taxon>Bacteria</taxon>
        <taxon>Bacillati</taxon>
        <taxon>Bacillota</taxon>
        <taxon>Bacilli</taxon>
        <taxon>Bacillales</taxon>
        <taxon>Bacillaceae</taxon>
        <taxon>Virgibacillus</taxon>
    </lineage>
</organism>
<keyword evidence="3 7" id="KW-0489">Methyltransferase</keyword>
<dbReference type="EC" id="2.1.1.182" evidence="7"/>
<feature type="binding site" evidence="7 8">
    <location>
        <position position="128"/>
    </location>
    <ligand>
        <name>S-adenosyl-L-methionine</name>
        <dbReference type="ChEBI" id="CHEBI:59789"/>
    </ligand>
</feature>
<evidence type="ECO:0000256" key="8">
    <source>
        <dbReference type="PROSITE-ProRule" id="PRU01026"/>
    </source>
</evidence>
<dbReference type="SUPFAM" id="SSF53335">
    <property type="entry name" value="S-adenosyl-L-methionine-dependent methyltransferases"/>
    <property type="match status" value="1"/>
</dbReference>
<gene>
    <name evidence="7 10" type="primary">rsmA</name>
    <name evidence="7" type="synonym">ksgA</name>
    <name evidence="10" type="ORF">ACFO3D_10025</name>
</gene>
<comment type="catalytic activity">
    <reaction evidence="7">
        <text>adenosine(1518)/adenosine(1519) in 16S rRNA + 4 S-adenosyl-L-methionine = N(6)-dimethyladenosine(1518)/N(6)-dimethyladenosine(1519) in 16S rRNA + 4 S-adenosyl-L-homocysteine + 4 H(+)</text>
        <dbReference type="Rhea" id="RHEA:19609"/>
        <dbReference type="Rhea" id="RHEA-COMP:10232"/>
        <dbReference type="Rhea" id="RHEA-COMP:10233"/>
        <dbReference type="ChEBI" id="CHEBI:15378"/>
        <dbReference type="ChEBI" id="CHEBI:57856"/>
        <dbReference type="ChEBI" id="CHEBI:59789"/>
        <dbReference type="ChEBI" id="CHEBI:74411"/>
        <dbReference type="ChEBI" id="CHEBI:74493"/>
        <dbReference type="EC" id="2.1.1.182"/>
    </reaction>
</comment>
<dbReference type="Proteomes" id="UP001595989">
    <property type="component" value="Unassembled WGS sequence"/>
</dbReference>
<dbReference type="InterPro" id="IPR011530">
    <property type="entry name" value="rRNA_adenine_dimethylase"/>
</dbReference>
<comment type="subcellular location">
    <subcellularLocation>
        <location evidence="7">Cytoplasm</location>
    </subcellularLocation>
</comment>
<dbReference type="Gene3D" id="1.10.8.100">
    <property type="entry name" value="Ribosomal RNA adenine dimethylase-like, domain 2"/>
    <property type="match status" value="1"/>
</dbReference>
<evidence type="ECO:0000259" key="9">
    <source>
        <dbReference type="SMART" id="SM00650"/>
    </source>
</evidence>
<keyword evidence="2 7" id="KW-0698">rRNA processing</keyword>
<evidence type="ECO:0000256" key="2">
    <source>
        <dbReference type="ARBA" id="ARBA00022552"/>
    </source>
</evidence>
<feature type="binding site" evidence="7 8">
    <location>
        <position position="103"/>
    </location>
    <ligand>
        <name>S-adenosyl-L-methionine</name>
        <dbReference type="ChEBI" id="CHEBI:59789"/>
    </ligand>
</feature>
<dbReference type="HAMAP" id="MF_00607">
    <property type="entry name" value="16SrRNA_methyltr_A"/>
    <property type="match status" value="1"/>
</dbReference>
<reference evidence="11" key="1">
    <citation type="journal article" date="2019" name="Int. J. Syst. Evol. Microbiol.">
        <title>The Global Catalogue of Microorganisms (GCM) 10K type strain sequencing project: providing services to taxonomists for standard genome sequencing and annotation.</title>
        <authorList>
            <consortium name="The Broad Institute Genomics Platform"/>
            <consortium name="The Broad Institute Genome Sequencing Center for Infectious Disease"/>
            <person name="Wu L."/>
            <person name="Ma J."/>
        </authorList>
    </citation>
    <scope>NUCLEOTIDE SEQUENCE [LARGE SCALE GENOMIC DNA]</scope>
    <source>
        <strain evidence="11">CGMCC 4.7426</strain>
    </source>
</reference>
<comment type="function">
    <text evidence="7">Specifically dimethylates two adjacent adenosines (A1518 and A1519) in the loop of a conserved hairpin near the 3'-end of 16S rRNA in the 30S particle. May play a critical role in biogenesis of 30S subunits.</text>
</comment>
<evidence type="ECO:0000256" key="3">
    <source>
        <dbReference type="ARBA" id="ARBA00022603"/>
    </source>
</evidence>
<dbReference type="GO" id="GO:0052908">
    <property type="term" value="F:16S rRNA (adenine(1518)-N(6)/adenine(1519)-N(6))-dimethyltransferase activity"/>
    <property type="evidence" value="ECO:0007669"/>
    <property type="project" value="UniProtKB-EC"/>
</dbReference>
<dbReference type="Gene3D" id="3.40.50.150">
    <property type="entry name" value="Vaccinia Virus protein VP39"/>
    <property type="match status" value="1"/>
</dbReference>
<comment type="caution">
    <text evidence="10">The sequence shown here is derived from an EMBL/GenBank/DDBJ whole genome shotgun (WGS) entry which is preliminary data.</text>
</comment>
<dbReference type="PANTHER" id="PTHR11727">
    <property type="entry name" value="DIMETHYLADENOSINE TRANSFERASE"/>
    <property type="match status" value="1"/>
</dbReference>
<comment type="similarity">
    <text evidence="7">Belongs to the class I-like SAM-binding methyltransferase superfamily. rRNA adenine N(6)-methyltransferase family. RsmA subfamily.</text>
</comment>
<keyword evidence="11" id="KW-1185">Reference proteome</keyword>
<dbReference type="PANTHER" id="PTHR11727:SF7">
    <property type="entry name" value="DIMETHYLADENOSINE TRANSFERASE-RELATED"/>
    <property type="match status" value="1"/>
</dbReference>
<dbReference type="InterPro" id="IPR023165">
    <property type="entry name" value="rRNA_Ade_diMease-like_C"/>
</dbReference>
<protein>
    <recommendedName>
        <fullName evidence="7">Ribosomal RNA small subunit methyltransferase A</fullName>
        <ecNumber evidence="7">2.1.1.182</ecNumber>
    </recommendedName>
    <alternativeName>
        <fullName evidence="7">16S rRNA (adenine(1518)-N(6)/adenine(1519)-N(6))-dimethyltransferase</fullName>
    </alternativeName>
    <alternativeName>
        <fullName evidence="7">16S rRNA dimethyladenosine transferase</fullName>
    </alternativeName>
    <alternativeName>
        <fullName evidence="7">16S rRNA dimethylase</fullName>
    </alternativeName>
    <alternativeName>
        <fullName evidence="7">S-adenosylmethionine-6-N', N'-adenosyl(rRNA) dimethyltransferase</fullName>
    </alternativeName>
</protein>
<sequence>MTTKMIATPTRTQEILRKYKFSFKKSLGQNFLIDVNILENIIAHAGIDESAGAIEIGPGIGALTEQLAIHADRVVAYEIDQRLLPILQDTLNGYSNIHIIHQDILEANMDETIKANFRSDQPVHVVANLPYYITTPILMKLLRDRLQVNSFTVMIQKEVAERMAAKPNSKSYGSLSIAVQYYTTAKVVMNVPKRAFMPQPNVDSSVLRLTTREKPPVEVDDEDFFFELVQACFAQRRKTLRNNLVNYFKDKEGFDKVTISETLERIGLDGTRRGESLDIAEFALLANTFYEELNY</sequence>
<feature type="domain" description="Ribosomal RNA adenine methylase transferase N-terminal" evidence="9">
    <location>
        <begin position="37"/>
        <end position="213"/>
    </location>
</feature>
<feature type="binding site" evidence="7 8">
    <location>
        <position position="57"/>
    </location>
    <ligand>
        <name>S-adenosyl-L-methionine</name>
        <dbReference type="ChEBI" id="CHEBI:59789"/>
    </ligand>
</feature>
<dbReference type="InterPro" id="IPR001737">
    <property type="entry name" value="KsgA/Erm"/>
</dbReference>
<dbReference type="NCBIfam" id="TIGR00755">
    <property type="entry name" value="ksgA"/>
    <property type="match status" value="1"/>
</dbReference>
<feature type="binding site" evidence="7 8">
    <location>
        <position position="32"/>
    </location>
    <ligand>
        <name>S-adenosyl-L-methionine</name>
        <dbReference type="ChEBI" id="CHEBI:59789"/>
    </ligand>
</feature>
<keyword evidence="5 7" id="KW-0949">S-adenosyl-L-methionine</keyword>
<dbReference type="SMART" id="SM00650">
    <property type="entry name" value="rADc"/>
    <property type="match status" value="1"/>
</dbReference>
<evidence type="ECO:0000313" key="10">
    <source>
        <dbReference type="EMBL" id="MFC4558545.1"/>
    </source>
</evidence>
<dbReference type="CDD" id="cd02440">
    <property type="entry name" value="AdoMet_MTases"/>
    <property type="match status" value="1"/>
</dbReference>
<dbReference type="InterPro" id="IPR029063">
    <property type="entry name" value="SAM-dependent_MTases_sf"/>
</dbReference>
<dbReference type="InterPro" id="IPR020596">
    <property type="entry name" value="rRNA_Ade_Mease_Trfase_CS"/>
</dbReference>
<dbReference type="PROSITE" id="PS51689">
    <property type="entry name" value="SAM_RNA_A_N6_MT"/>
    <property type="match status" value="1"/>
</dbReference>
<evidence type="ECO:0000256" key="6">
    <source>
        <dbReference type="ARBA" id="ARBA00022884"/>
    </source>
</evidence>
<dbReference type="InterPro" id="IPR020598">
    <property type="entry name" value="rRNA_Ade_methylase_Trfase_N"/>
</dbReference>
<dbReference type="EMBL" id="JBHSFU010000004">
    <property type="protein sequence ID" value="MFC4558545.1"/>
    <property type="molecule type" value="Genomic_DNA"/>
</dbReference>
<evidence type="ECO:0000313" key="11">
    <source>
        <dbReference type="Proteomes" id="UP001595989"/>
    </source>
</evidence>
<dbReference type="Pfam" id="PF00398">
    <property type="entry name" value="RrnaAD"/>
    <property type="match status" value="1"/>
</dbReference>
<keyword evidence="6 7" id="KW-0694">RNA-binding</keyword>
<feature type="binding site" evidence="7 8">
    <location>
        <position position="30"/>
    </location>
    <ligand>
        <name>S-adenosyl-L-methionine</name>
        <dbReference type="ChEBI" id="CHEBI:59789"/>
    </ligand>
</feature>